<evidence type="ECO:0000256" key="2">
    <source>
        <dbReference type="ARBA" id="ARBA00004613"/>
    </source>
</evidence>
<keyword evidence="10" id="KW-0626">Porin</keyword>
<dbReference type="Pfam" id="PF13505">
    <property type="entry name" value="OMP_b-brl"/>
    <property type="match status" value="1"/>
</dbReference>
<dbReference type="InterPro" id="IPR041498">
    <property type="entry name" value="Big_6"/>
</dbReference>
<reference evidence="14" key="1">
    <citation type="submission" date="2015-10" db="EMBL/GenBank/DDBJ databases">
        <authorList>
            <person name="Gilbert D.G."/>
        </authorList>
    </citation>
    <scope>NUCLEOTIDE SEQUENCE</scope>
</reference>
<evidence type="ECO:0000259" key="13">
    <source>
        <dbReference type="PROSITE" id="PS51123"/>
    </source>
</evidence>
<keyword evidence="5" id="KW-0964">Secreted</keyword>
<dbReference type="InterPro" id="IPR028974">
    <property type="entry name" value="TSP_type-3_rpt"/>
</dbReference>
<feature type="compositionally biased region" description="Acidic residues" evidence="12">
    <location>
        <begin position="223"/>
        <end position="246"/>
    </location>
</feature>
<dbReference type="AlphaFoldDB" id="A0A160T7S0"/>
<dbReference type="GO" id="GO:0005509">
    <property type="term" value="F:calcium ion binding"/>
    <property type="evidence" value="ECO:0007669"/>
    <property type="project" value="InterPro"/>
</dbReference>
<dbReference type="InterPro" id="IPR027385">
    <property type="entry name" value="Beta-barrel_OMP"/>
</dbReference>
<evidence type="ECO:0000256" key="4">
    <source>
        <dbReference type="ARBA" id="ARBA00022452"/>
    </source>
</evidence>
<dbReference type="InterPro" id="IPR059100">
    <property type="entry name" value="TSP3_bac"/>
</dbReference>
<accession>A0A160T7S0</accession>
<dbReference type="InterPro" id="IPR011250">
    <property type="entry name" value="OMP/PagP_B-barrel"/>
</dbReference>
<keyword evidence="7" id="KW-0732">Signal</keyword>
<dbReference type="GO" id="GO:0015288">
    <property type="term" value="F:porin activity"/>
    <property type="evidence" value="ECO:0007669"/>
    <property type="project" value="UniProtKB-KW"/>
</dbReference>
<evidence type="ECO:0000256" key="9">
    <source>
        <dbReference type="ARBA" id="ARBA00023065"/>
    </source>
</evidence>
<evidence type="ECO:0000256" key="11">
    <source>
        <dbReference type="ARBA" id="ARBA00023136"/>
    </source>
</evidence>
<dbReference type="Gene3D" id="3.30.1330.60">
    <property type="entry name" value="OmpA-like domain"/>
    <property type="match status" value="1"/>
</dbReference>
<dbReference type="Pfam" id="PF18884">
    <property type="entry name" value="TSP3_bac"/>
    <property type="match status" value="7"/>
</dbReference>
<dbReference type="GO" id="GO:0006811">
    <property type="term" value="P:monoatomic ion transport"/>
    <property type="evidence" value="ECO:0007669"/>
    <property type="project" value="UniProtKB-KW"/>
</dbReference>
<dbReference type="InterPro" id="IPR013783">
    <property type="entry name" value="Ig-like_fold"/>
</dbReference>
<feature type="region of interest" description="Disordered" evidence="12">
    <location>
        <begin position="219"/>
        <end position="296"/>
    </location>
</feature>
<dbReference type="Gene3D" id="2.60.40.10">
    <property type="entry name" value="Immunoglobulins"/>
    <property type="match status" value="3"/>
</dbReference>
<evidence type="ECO:0000256" key="10">
    <source>
        <dbReference type="ARBA" id="ARBA00023114"/>
    </source>
</evidence>
<dbReference type="PRINTS" id="PR01021">
    <property type="entry name" value="OMPADOMAIN"/>
</dbReference>
<feature type="region of interest" description="Disordered" evidence="12">
    <location>
        <begin position="115"/>
        <end position="142"/>
    </location>
</feature>
<evidence type="ECO:0000313" key="14">
    <source>
        <dbReference type="EMBL" id="CUS40005.1"/>
    </source>
</evidence>
<feature type="region of interest" description="Disordered" evidence="12">
    <location>
        <begin position="14"/>
        <end position="44"/>
    </location>
</feature>
<evidence type="ECO:0000256" key="6">
    <source>
        <dbReference type="ARBA" id="ARBA00022692"/>
    </source>
</evidence>
<evidence type="ECO:0000256" key="5">
    <source>
        <dbReference type="ARBA" id="ARBA00022525"/>
    </source>
</evidence>
<feature type="compositionally biased region" description="Low complexity" evidence="12">
    <location>
        <begin position="286"/>
        <end position="296"/>
    </location>
</feature>
<gene>
    <name evidence="14" type="ORF">MGWOODY_Tha2076</name>
</gene>
<dbReference type="InterPro" id="IPR053180">
    <property type="entry name" value="Ca-binding_acidic-repeat"/>
</dbReference>
<dbReference type="GO" id="GO:0046930">
    <property type="term" value="C:pore complex"/>
    <property type="evidence" value="ECO:0007669"/>
    <property type="project" value="UniProtKB-KW"/>
</dbReference>
<feature type="compositionally biased region" description="Acidic residues" evidence="12">
    <location>
        <begin position="466"/>
        <end position="493"/>
    </location>
</feature>
<evidence type="ECO:0000256" key="1">
    <source>
        <dbReference type="ARBA" id="ARBA00004571"/>
    </source>
</evidence>
<comment type="subcellular location">
    <subcellularLocation>
        <location evidence="1">Cell outer membrane</location>
        <topology evidence="1">Multi-pass membrane protein</topology>
    </subcellularLocation>
    <subcellularLocation>
        <location evidence="2">Secreted</location>
    </subcellularLocation>
</comment>
<evidence type="ECO:0000256" key="8">
    <source>
        <dbReference type="ARBA" id="ARBA00022837"/>
    </source>
</evidence>
<name>A0A160T7S0_9ZZZZ</name>
<evidence type="ECO:0000256" key="3">
    <source>
        <dbReference type="ARBA" id="ARBA00022448"/>
    </source>
</evidence>
<keyword evidence="9" id="KW-0406">Ion transport</keyword>
<dbReference type="PROSITE" id="PS51123">
    <property type="entry name" value="OMPA_2"/>
    <property type="match status" value="1"/>
</dbReference>
<feature type="compositionally biased region" description="Acidic residues" evidence="12">
    <location>
        <begin position="514"/>
        <end position="525"/>
    </location>
</feature>
<feature type="compositionally biased region" description="Basic and acidic residues" evidence="12">
    <location>
        <begin position="533"/>
        <end position="545"/>
    </location>
</feature>
<dbReference type="Gene3D" id="2.40.160.20">
    <property type="match status" value="1"/>
</dbReference>
<dbReference type="PANTHER" id="PTHR37467:SF1">
    <property type="entry name" value="EXPORTED CALCIUM-BINDING GLYCOPROTEIN"/>
    <property type="match status" value="1"/>
</dbReference>
<keyword evidence="11" id="KW-0472">Membrane</keyword>
<sequence length="1040" mass="107965">MTIKDASGAVVATTTAGPDGSYSFTPNPLADGQTGSVTAKDAAGNESPATAIGSVDATAPTAPVVTVSNAGELSGTAEANSTVTIKDASGAVVATTTAGPDGSYSFTPNPLADGQTGSVTAKDAAGNESPATAIGSVDSTAPAAPLLNPSTGVEVTGTAEVASTVTITDAGGVVLCTTVAGATGNFSCVLSPVPSEGDTVFATSKDAAGNESIASSIVVGTDTDGDGIPDVIDTDDDNDGLSDTDEINIGTDPLNPDSDNDGVEDGKEVGADTSTPVDSDGDGTIDALDNSNDSDLDGLSNYLETLIGTDPNLRDSDSDDFRDDEELAVKLSGVDSDDDGIDDALDADVLGAPDEDGDGVADFAIRDTDGNGTPDVLDTDSDADGIDDINETLVDGDGDGIADVLDPVNAIGGGDSDGDFIPDAIECCHDSDKDGQPDYMQLDSDSDRINDVDEAGISGVDKDNDGYDDTYDADVDGDGVVDNGPDENADGLNDDWMPLDTDGDGLADYRDTDSDNDGISDEEESGYGSFPNRDTDGDGIPDRVDPVSGVDGGDSDGDGLSDKEECADGYPNCADSDGDGIPDYMDALVDEAPSPAPVVIDTDGDGLSDDEEATLGTDPLKSDTDDDGLSDFVEVTIGSNPIVADTDGDGILDGAENQDINGNGINDTREGYLKTSTKGGALGFIWAGLALLLVRRKHLLAVLAGLLSMVSVASANESESLFSADRVYVGAGLNYSRFSPETAGSGINITDRFDWGYSLSAGYDLFNQWSVNASYEDAGGLAADVLTTKETLDYKALSILGRWYPTFLDNNERYTDNDRSWHWFVSGGFATVNTSGSLLADEQSSATLAYGIGANYQITESMLVEATVNRYSGDLLSYGLGITWYPFSSGSKKIEPVPEVIPEPEPEVVEVVEPEVIEPVVVEPVVEIQACTSKSSRADILFDSNSSKLKADFFDVLDRAVIDYFACKESVITLVGFTDSSGSVRYNEKLSYKRADTVRTYLQERGIPSDHIVTISRGIDPSSGLPENEKRRVELYFGSY</sequence>
<dbReference type="InterPro" id="IPR006665">
    <property type="entry name" value="OmpA-like"/>
</dbReference>
<dbReference type="GO" id="GO:0009279">
    <property type="term" value="C:cell outer membrane"/>
    <property type="evidence" value="ECO:0007669"/>
    <property type="project" value="UniProtKB-SubCell"/>
</dbReference>
<dbReference type="InterPro" id="IPR006664">
    <property type="entry name" value="OMP_bac"/>
</dbReference>
<dbReference type="InterPro" id="IPR036737">
    <property type="entry name" value="OmpA-like_sf"/>
</dbReference>
<feature type="compositionally biased region" description="Acidic residues" evidence="12">
    <location>
        <begin position="602"/>
        <end position="613"/>
    </location>
</feature>
<dbReference type="SUPFAM" id="SSF56925">
    <property type="entry name" value="OMPA-like"/>
    <property type="match status" value="1"/>
</dbReference>
<feature type="region of interest" description="Disordered" evidence="12">
    <location>
        <begin position="428"/>
        <end position="627"/>
    </location>
</feature>
<keyword evidence="6" id="KW-0812">Transmembrane</keyword>
<dbReference type="Pfam" id="PF00691">
    <property type="entry name" value="OmpA"/>
    <property type="match status" value="1"/>
</dbReference>
<protein>
    <submittedName>
        <fullName evidence="14">Internalin, putative</fullName>
    </submittedName>
</protein>
<organism evidence="14">
    <name type="scientific">hydrothermal vent metagenome</name>
    <dbReference type="NCBI Taxonomy" id="652676"/>
    <lineage>
        <taxon>unclassified sequences</taxon>
        <taxon>metagenomes</taxon>
        <taxon>ecological metagenomes</taxon>
    </lineage>
</organism>
<dbReference type="Gene3D" id="4.10.1080.10">
    <property type="entry name" value="TSP type-3 repeat"/>
    <property type="match status" value="1"/>
</dbReference>
<keyword evidence="3" id="KW-0813">Transport</keyword>
<dbReference type="PANTHER" id="PTHR37467">
    <property type="entry name" value="EXPORTED CALCIUM-BINDING GLYCOPROTEIN-RELATED"/>
    <property type="match status" value="1"/>
</dbReference>
<evidence type="ECO:0000256" key="7">
    <source>
        <dbReference type="ARBA" id="ARBA00022729"/>
    </source>
</evidence>
<evidence type="ECO:0000256" key="12">
    <source>
        <dbReference type="SAM" id="MobiDB-lite"/>
    </source>
</evidence>
<feature type="region of interest" description="Disordered" evidence="12">
    <location>
        <begin position="364"/>
        <end position="384"/>
    </location>
</feature>
<dbReference type="EMBL" id="CZQC01000001">
    <property type="protein sequence ID" value="CUS40005.1"/>
    <property type="molecule type" value="Genomic_DNA"/>
</dbReference>
<dbReference type="CDD" id="cd07185">
    <property type="entry name" value="OmpA_C-like"/>
    <property type="match status" value="1"/>
</dbReference>
<dbReference type="Pfam" id="PF17936">
    <property type="entry name" value="Big_6"/>
    <property type="match status" value="3"/>
</dbReference>
<keyword evidence="4" id="KW-1134">Transmembrane beta strand</keyword>
<feature type="domain" description="OmpA-like" evidence="13">
    <location>
        <begin position="929"/>
        <end position="1040"/>
    </location>
</feature>
<dbReference type="SUPFAM" id="SSF103088">
    <property type="entry name" value="OmpA-like"/>
    <property type="match status" value="1"/>
</dbReference>
<keyword evidence="8" id="KW-0106">Calcium</keyword>
<proteinExistence type="predicted"/>